<gene>
    <name evidence="1" type="ORF">BFJ63_vAg4971</name>
</gene>
<protein>
    <submittedName>
        <fullName evidence="1">Uncharacterized protein</fullName>
    </submittedName>
</protein>
<reference evidence="1 2" key="1">
    <citation type="submission" date="2016-12" db="EMBL/GenBank/DDBJ databases">
        <title>Draft genome sequence of Fusarium oxysporum causing rot on Narcissus.</title>
        <authorList>
            <person name="Armitage A.D."/>
            <person name="Taylor A."/>
            <person name="Clarkson J.P."/>
            <person name="Harrison R.J."/>
            <person name="Jackson A.C."/>
        </authorList>
    </citation>
    <scope>NUCLEOTIDE SEQUENCE [LARGE SCALE GENOMIC DNA]</scope>
    <source>
        <strain evidence="1 2">N139</strain>
    </source>
</reference>
<evidence type="ECO:0000313" key="2">
    <source>
        <dbReference type="Proteomes" id="UP000290540"/>
    </source>
</evidence>
<dbReference type="Proteomes" id="UP000290540">
    <property type="component" value="Unassembled WGS sequence"/>
</dbReference>
<comment type="caution">
    <text evidence="1">The sequence shown here is derived from an EMBL/GenBank/DDBJ whole genome shotgun (WGS) entry which is preliminary data.</text>
</comment>
<name>A0A4Q2VZ44_FUSOX</name>
<accession>A0A4Q2VZ44</accession>
<evidence type="ECO:0000313" key="1">
    <source>
        <dbReference type="EMBL" id="RYC92316.1"/>
    </source>
</evidence>
<dbReference type="EMBL" id="MQTW01000026">
    <property type="protein sequence ID" value="RYC92316.1"/>
    <property type="molecule type" value="Genomic_DNA"/>
</dbReference>
<dbReference type="AlphaFoldDB" id="A0A4Q2VZ44"/>
<proteinExistence type="predicted"/>
<sequence length="119" mass="13773">MALSRDTNEDIHIALVAHGSFMHYFSNDWENSTTGCGTGWKNCETRRYVFQNDDWDENAWLVETEESRLARGMKGPAPSAEEQRKLYEKTMVGWVDQGLPDIRYLETASVMPMQEHSRL</sequence>
<organism evidence="1 2">
    <name type="scientific">Fusarium oxysporum f. sp. narcissi</name>
    <dbReference type="NCBI Taxonomy" id="451672"/>
    <lineage>
        <taxon>Eukaryota</taxon>
        <taxon>Fungi</taxon>
        <taxon>Dikarya</taxon>
        <taxon>Ascomycota</taxon>
        <taxon>Pezizomycotina</taxon>
        <taxon>Sordariomycetes</taxon>
        <taxon>Hypocreomycetidae</taxon>
        <taxon>Hypocreales</taxon>
        <taxon>Nectriaceae</taxon>
        <taxon>Fusarium</taxon>
        <taxon>Fusarium oxysporum species complex</taxon>
    </lineage>
</organism>